<evidence type="ECO:0000256" key="2">
    <source>
        <dbReference type="ARBA" id="ARBA00022729"/>
    </source>
</evidence>
<dbReference type="PANTHER" id="PTHR43649">
    <property type="entry name" value="ARABINOSE-BINDING PROTEIN-RELATED"/>
    <property type="match status" value="1"/>
</dbReference>
<proteinExistence type="predicted"/>
<name>A0ABU2MXI9_9ACTN</name>
<comment type="caution">
    <text evidence="7">The sequence shown here is derived from an EMBL/GenBank/DDBJ whole genome shotgun (WGS) entry which is preliminary data.</text>
</comment>
<gene>
    <name evidence="7" type="ORF">RM590_27690</name>
</gene>
<reference evidence="8" key="1">
    <citation type="submission" date="2023-07" db="EMBL/GenBank/DDBJ databases">
        <title>30 novel species of actinomycetes from the DSMZ collection.</title>
        <authorList>
            <person name="Nouioui I."/>
        </authorList>
    </citation>
    <scope>NUCLEOTIDE SEQUENCE [LARGE SCALE GENOMIC DNA]</scope>
    <source>
        <strain evidence="8">DSM 44938</strain>
    </source>
</reference>
<organism evidence="7 8">
    <name type="scientific">Streptomyces litchfieldiae</name>
    <dbReference type="NCBI Taxonomy" id="3075543"/>
    <lineage>
        <taxon>Bacteria</taxon>
        <taxon>Bacillati</taxon>
        <taxon>Actinomycetota</taxon>
        <taxon>Actinomycetes</taxon>
        <taxon>Kitasatosporales</taxon>
        <taxon>Streptomycetaceae</taxon>
        <taxon>Streptomyces</taxon>
    </lineage>
</organism>
<dbReference type="InterPro" id="IPR050490">
    <property type="entry name" value="Bact_solute-bd_prot1"/>
</dbReference>
<evidence type="ECO:0000256" key="4">
    <source>
        <dbReference type="ARBA" id="ARBA00023139"/>
    </source>
</evidence>
<dbReference type="Proteomes" id="UP001183246">
    <property type="component" value="Unassembled WGS sequence"/>
</dbReference>
<dbReference type="CDD" id="cd13585">
    <property type="entry name" value="PBP2_TMBP_like"/>
    <property type="match status" value="1"/>
</dbReference>
<keyword evidence="1" id="KW-1003">Cell membrane</keyword>
<keyword evidence="4" id="KW-0564">Palmitate</keyword>
<evidence type="ECO:0000256" key="5">
    <source>
        <dbReference type="ARBA" id="ARBA00023288"/>
    </source>
</evidence>
<dbReference type="PROSITE" id="PS51318">
    <property type="entry name" value="TAT"/>
    <property type="match status" value="1"/>
</dbReference>
<feature type="chain" id="PRO_5046392750" evidence="6">
    <location>
        <begin position="31"/>
        <end position="440"/>
    </location>
</feature>
<keyword evidence="5" id="KW-0449">Lipoprotein</keyword>
<dbReference type="Pfam" id="PF01547">
    <property type="entry name" value="SBP_bac_1"/>
    <property type="match status" value="1"/>
</dbReference>
<evidence type="ECO:0000256" key="6">
    <source>
        <dbReference type="SAM" id="SignalP"/>
    </source>
</evidence>
<accession>A0ABU2MXI9</accession>
<dbReference type="RefSeq" id="WP_311707466.1">
    <property type="nucleotide sequence ID" value="NZ_JAVREL010000020.1"/>
</dbReference>
<feature type="signal peptide" evidence="6">
    <location>
        <begin position="1"/>
        <end position="30"/>
    </location>
</feature>
<evidence type="ECO:0000256" key="3">
    <source>
        <dbReference type="ARBA" id="ARBA00023136"/>
    </source>
</evidence>
<dbReference type="PANTHER" id="PTHR43649:SF33">
    <property type="entry name" value="POLYGALACTURONAN_RHAMNOGALACTURONAN-BINDING PROTEIN YTCQ"/>
    <property type="match status" value="1"/>
</dbReference>
<dbReference type="SUPFAM" id="SSF53850">
    <property type="entry name" value="Periplasmic binding protein-like II"/>
    <property type="match status" value="1"/>
</dbReference>
<keyword evidence="3" id="KW-0472">Membrane</keyword>
<protein>
    <submittedName>
        <fullName evidence="7">Sugar ABC transporter substrate-binding protein</fullName>
    </submittedName>
</protein>
<evidence type="ECO:0000256" key="1">
    <source>
        <dbReference type="ARBA" id="ARBA00022475"/>
    </source>
</evidence>
<evidence type="ECO:0000313" key="8">
    <source>
        <dbReference type="Proteomes" id="UP001183246"/>
    </source>
</evidence>
<dbReference type="EMBL" id="JAVREL010000020">
    <property type="protein sequence ID" value="MDT0346339.1"/>
    <property type="molecule type" value="Genomic_DNA"/>
</dbReference>
<dbReference type="Gene3D" id="3.40.190.10">
    <property type="entry name" value="Periplasmic binding protein-like II"/>
    <property type="match status" value="1"/>
</dbReference>
<dbReference type="InterPro" id="IPR006311">
    <property type="entry name" value="TAT_signal"/>
</dbReference>
<keyword evidence="2 6" id="KW-0732">Signal</keyword>
<sequence>MALHHGWSRRAFLRASAGTAALAAGGSALAGCSSDTTASGATKVRIWSWLTGMDQYVAAFNEAQREVHVELSVIAAGLSGGYAQQTNAIRAHNAPDILHVEYQGLSQILATGGLREMTDDVADLAEGYSPAAWQGVNPGGRTYAVPMDLAPMAFYYRKDLFDEHGIAVPTTWEEFRDAAEAVREADPDARITTFPLNDGSFFAGMSWQAGDPWWRIEGDTWVVNVDGPGTIRTAEYWQDMISAGLVRGGPTGTQEWIAAVHTGKLWGLLGAAWSVGTLKKSIPDDTGRWAVTTMPTWNGEPSNGVQGGTAFGISKESDVADAALTFLRWISTDPQVPRIGATFTSPFPAYLPNRDIAREVVSNDYFIGDPVYGVLDEAAERVPEWTWGPNALGLFSTITDAFGGVSTGATTIPDAIRRVQSSAVADMRDRGLSVREGNPA</sequence>
<dbReference type="InterPro" id="IPR006059">
    <property type="entry name" value="SBP"/>
</dbReference>
<keyword evidence="8" id="KW-1185">Reference proteome</keyword>
<evidence type="ECO:0000313" key="7">
    <source>
        <dbReference type="EMBL" id="MDT0346339.1"/>
    </source>
</evidence>